<dbReference type="GeneID" id="36533096"/>
<evidence type="ECO:0000256" key="2">
    <source>
        <dbReference type="ARBA" id="ARBA00006727"/>
    </source>
</evidence>
<dbReference type="GO" id="GO:0016020">
    <property type="term" value="C:membrane"/>
    <property type="evidence" value="ECO:0007669"/>
    <property type="project" value="UniProtKB-SubCell"/>
</dbReference>
<feature type="transmembrane region" description="Helical" evidence="3">
    <location>
        <begin position="236"/>
        <end position="262"/>
    </location>
</feature>
<dbReference type="VEuPathDB" id="FungiDB:P174DRAFT_432793"/>
<feature type="transmembrane region" description="Helical" evidence="3">
    <location>
        <begin position="282"/>
        <end position="306"/>
    </location>
</feature>
<comment type="caution">
    <text evidence="5">The sequence shown here is derived from an EMBL/GenBank/DDBJ whole genome shotgun (WGS) entry which is preliminary data.</text>
</comment>
<feature type="transmembrane region" description="Helical" evidence="3">
    <location>
        <begin position="81"/>
        <end position="99"/>
    </location>
</feature>
<feature type="transmembrane region" description="Helical" evidence="3">
    <location>
        <begin position="165"/>
        <end position="183"/>
    </location>
</feature>
<dbReference type="InterPro" id="IPR036259">
    <property type="entry name" value="MFS_trans_sf"/>
</dbReference>
<name>A0A2I1C133_ASPN1</name>
<feature type="transmembrane region" description="Helical" evidence="3">
    <location>
        <begin position="349"/>
        <end position="373"/>
    </location>
</feature>
<dbReference type="Proteomes" id="UP000234474">
    <property type="component" value="Unassembled WGS sequence"/>
</dbReference>
<feature type="transmembrane region" description="Helical" evidence="3">
    <location>
        <begin position="385"/>
        <end position="405"/>
    </location>
</feature>
<protein>
    <submittedName>
        <fullName evidence="5">MFS monocarboxylate transporter</fullName>
    </submittedName>
</protein>
<feature type="transmembrane region" description="Helical" evidence="3">
    <location>
        <begin position="195"/>
        <end position="215"/>
    </location>
</feature>
<dbReference type="EMBL" id="MSZS01000006">
    <property type="protein sequence ID" value="PKX91329.1"/>
    <property type="molecule type" value="Genomic_DNA"/>
</dbReference>
<keyword evidence="6" id="KW-1185">Reference proteome</keyword>
<dbReference type="InterPro" id="IPR050327">
    <property type="entry name" value="Proton-linked_MCT"/>
</dbReference>
<reference evidence="6" key="1">
    <citation type="journal article" date="2018" name="Proc. Natl. Acad. Sci. U.S.A.">
        <title>Linking secondary metabolites to gene clusters through genome sequencing of six diverse Aspergillus species.</title>
        <authorList>
            <person name="Kaerboelling I."/>
            <person name="Vesth T.C."/>
            <person name="Frisvad J.C."/>
            <person name="Nybo J.L."/>
            <person name="Theobald S."/>
            <person name="Kuo A."/>
            <person name="Bowyer P."/>
            <person name="Matsuda Y."/>
            <person name="Mondo S."/>
            <person name="Lyhne E.K."/>
            <person name="Kogle M.E."/>
            <person name="Clum A."/>
            <person name="Lipzen A."/>
            <person name="Salamov A."/>
            <person name="Ngan C.Y."/>
            <person name="Daum C."/>
            <person name="Chiniquy J."/>
            <person name="Barry K."/>
            <person name="LaButti K."/>
            <person name="Haridas S."/>
            <person name="Simmons B.A."/>
            <person name="Magnuson J.K."/>
            <person name="Mortensen U.H."/>
            <person name="Larsen T.O."/>
            <person name="Grigoriev I.V."/>
            <person name="Baker S.E."/>
            <person name="Andersen M.R."/>
        </authorList>
    </citation>
    <scope>NUCLEOTIDE SEQUENCE [LARGE SCALE GENOMIC DNA]</scope>
    <source>
        <strain evidence="6">IBT 16806</strain>
    </source>
</reference>
<dbReference type="AlphaFoldDB" id="A0A2I1C133"/>
<comment type="subcellular location">
    <subcellularLocation>
        <location evidence="1">Membrane</location>
        <topology evidence="1">Multi-pass membrane protein</topology>
    </subcellularLocation>
</comment>
<feature type="transmembrane region" description="Helical" evidence="3">
    <location>
        <begin position="38"/>
        <end position="61"/>
    </location>
</feature>
<dbReference type="GO" id="GO:0022857">
    <property type="term" value="F:transmembrane transporter activity"/>
    <property type="evidence" value="ECO:0007669"/>
    <property type="project" value="InterPro"/>
</dbReference>
<dbReference type="Pfam" id="PF07690">
    <property type="entry name" value="MFS_1"/>
    <property type="match status" value="1"/>
</dbReference>
<dbReference type="OrthoDB" id="410267at2759"/>
<dbReference type="PROSITE" id="PS50850">
    <property type="entry name" value="MFS"/>
    <property type="match status" value="1"/>
</dbReference>
<feature type="transmembrane region" description="Helical" evidence="3">
    <location>
        <begin position="318"/>
        <end position="337"/>
    </location>
</feature>
<evidence type="ECO:0000313" key="6">
    <source>
        <dbReference type="Proteomes" id="UP000234474"/>
    </source>
</evidence>
<gene>
    <name evidence="5" type="ORF">P174DRAFT_432793</name>
</gene>
<evidence type="ECO:0000313" key="5">
    <source>
        <dbReference type="EMBL" id="PKX91329.1"/>
    </source>
</evidence>
<dbReference type="OMA" id="CRSRVPP"/>
<evidence type="ECO:0000259" key="4">
    <source>
        <dbReference type="PROSITE" id="PS50850"/>
    </source>
</evidence>
<sequence length="452" mass="48718">MDDAHIASEKPPQCSGKSLTQPVHAPLDEMISYPEGGIAAWTVALGSWCCMTAGLGLMNSVGVLEAYVSTTLLANTSTDSTGWIFGIYVFVSYFCGLQVGPIFDARGPTELIMIGSVFLLVGTFTLEYYQFVLAFSILSGIGNSFLFTPAMGAISHWFDKRRGEASGFAFTGSGFGGVLFPLMMQSLLPKVGWAWATRIVGFVLLFLCVISVLLCKSRLPPKKGAATSWRDMLPDLRIFWDGTGAMAVTTAGVFLIEWAYFVPLTYVPSYYLTRQGLSNAEAVSGAAAFAYRLLAILNAVSCFGRYSIGYVADKSGRYNTMIVSNLVCLAAVIGLWLPDALAGTAPSKTLIIMFVIVFGFASGSNISLMPVCLGQLCDTQDYGRYYASAYTVASIGCLTGIPIAGSLITATEGGRRGFWGVILFTGLSYMASFACFLWVRVRVKGWDVKTIW</sequence>
<organism evidence="5 6">
    <name type="scientific">Aspergillus novofumigatus (strain IBT 16806)</name>
    <dbReference type="NCBI Taxonomy" id="1392255"/>
    <lineage>
        <taxon>Eukaryota</taxon>
        <taxon>Fungi</taxon>
        <taxon>Dikarya</taxon>
        <taxon>Ascomycota</taxon>
        <taxon>Pezizomycotina</taxon>
        <taxon>Eurotiomycetes</taxon>
        <taxon>Eurotiomycetidae</taxon>
        <taxon>Eurotiales</taxon>
        <taxon>Aspergillaceae</taxon>
        <taxon>Aspergillus</taxon>
        <taxon>Aspergillus subgen. Fumigati</taxon>
    </lineage>
</organism>
<dbReference type="Gene3D" id="1.20.1250.20">
    <property type="entry name" value="MFS general substrate transporter like domains"/>
    <property type="match status" value="2"/>
</dbReference>
<keyword evidence="3" id="KW-1133">Transmembrane helix</keyword>
<keyword evidence="3" id="KW-0812">Transmembrane</keyword>
<dbReference type="InterPro" id="IPR020846">
    <property type="entry name" value="MFS_dom"/>
</dbReference>
<feature type="transmembrane region" description="Helical" evidence="3">
    <location>
        <begin position="111"/>
        <end position="131"/>
    </location>
</feature>
<evidence type="ECO:0000256" key="3">
    <source>
        <dbReference type="SAM" id="Phobius"/>
    </source>
</evidence>
<dbReference type="RefSeq" id="XP_024679924.1">
    <property type="nucleotide sequence ID" value="XM_024825771.1"/>
</dbReference>
<evidence type="ECO:0000256" key="1">
    <source>
        <dbReference type="ARBA" id="ARBA00004141"/>
    </source>
</evidence>
<proteinExistence type="inferred from homology"/>
<feature type="domain" description="Major facilitator superfamily (MFS) profile" evidence="4">
    <location>
        <begin position="40"/>
        <end position="444"/>
    </location>
</feature>
<dbReference type="PANTHER" id="PTHR11360">
    <property type="entry name" value="MONOCARBOXYLATE TRANSPORTER"/>
    <property type="match status" value="1"/>
</dbReference>
<feature type="transmembrane region" description="Helical" evidence="3">
    <location>
        <begin position="417"/>
        <end position="439"/>
    </location>
</feature>
<dbReference type="PANTHER" id="PTHR11360:SF177">
    <property type="entry name" value="RIBOFLAVIN TRANSPORTER MCH5"/>
    <property type="match status" value="1"/>
</dbReference>
<accession>A0A2I1C133</accession>
<comment type="similarity">
    <text evidence="2">Belongs to the major facilitator superfamily. Monocarboxylate porter (TC 2.A.1.13) family.</text>
</comment>
<dbReference type="SUPFAM" id="SSF103473">
    <property type="entry name" value="MFS general substrate transporter"/>
    <property type="match status" value="1"/>
</dbReference>
<feature type="transmembrane region" description="Helical" evidence="3">
    <location>
        <begin position="137"/>
        <end position="158"/>
    </location>
</feature>
<dbReference type="InterPro" id="IPR011701">
    <property type="entry name" value="MFS"/>
</dbReference>
<keyword evidence="3" id="KW-0472">Membrane</keyword>